<comment type="caution">
    <text evidence="3">The sequence shown here is derived from an EMBL/GenBank/DDBJ whole genome shotgun (WGS) entry which is preliminary data.</text>
</comment>
<organism evidence="3 4">
    <name type="scientific">Rhodococcus oryzae</name>
    <dbReference type="NCBI Taxonomy" id="2571143"/>
    <lineage>
        <taxon>Bacteria</taxon>
        <taxon>Bacillati</taxon>
        <taxon>Actinomycetota</taxon>
        <taxon>Actinomycetes</taxon>
        <taxon>Mycobacteriales</taxon>
        <taxon>Nocardiaceae</taxon>
        <taxon>Rhodococcus</taxon>
    </lineage>
</organism>
<gene>
    <name evidence="3" type="ORF">FCG67_19870</name>
</gene>
<sequence length="222" mass="24604">MGRHDGLSVNPPTGPSPIPDTLTGLPRPPRAPREWRGHTPTPHGRGPKNPPPGPPGLRPALEWNQMSKSDTWKAIGALLLVLVAFLVLKRGLDWLGYWWVWVVFAATVLWGLWTFRHGDWLAAGSTWVQQNKNWVNTYELTQIRFTVSGLNRALILTDSSGQNIHGLVIRSVQSNQPMWDLVYNGILHSVASGNCDISDKARAVLKVPADLGKPQIENRPGQ</sequence>
<evidence type="ECO:0000256" key="2">
    <source>
        <dbReference type="SAM" id="Phobius"/>
    </source>
</evidence>
<evidence type="ECO:0000313" key="4">
    <source>
        <dbReference type="Proteomes" id="UP000305109"/>
    </source>
</evidence>
<keyword evidence="2" id="KW-0812">Transmembrane</keyword>
<name>A0ABY2RG63_9NOCA</name>
<dbReference type="Proteomes" id="UP000305109">
    <property type="component" value="Unassembled WGS sequence"/>
</dbReference>
<keyword evidence="4" id="KW-1185">Reference proteome</keyword>
<protein>
    <recommendedName>
        <fullName evidence="5">PH domain-containing protein</fullName>
    </recommendedName>
</protein>
<feature type="transmembrane region" description="Helical" evidence="2">
    <location>
        <begin position="71"/>
        <end position="88"/>
    </location>
</feature>
<evidence type="ECO:0000313" key="3">
    <source>
        <dbReference type="EMBL" id="TJZ75843.1"/>
    </source>
</evidence>
<accession>A0ABY2RG63</accession>
<proteinExistence type="predicted"/>
<feature type="region of interest" description="Disordered" evidence="1">
    <location>
        <begin position="1"/>
        <end position="61"/>
    </location>
</feature>
<dbReference type="EMBL" id="SUMD01000010">
    <property type="protein sequence ID" value="TJZ75843.1"/>
    <property type="molecule type" value="Genomic_DNA"/>
</dbReference>
<feature type="compositionally biased region" description="Pro residues" evidence="1">
    <location>
        <begin position="48"/>
        <end position="57"/>
    </location>
</feature>
<evidence type="ECO:0000256" key="1">
    <source>
        <dbReference type="SAM" id="MobiDB-lite"/>
    </source>
</evidence>
<keyword evidence="2" id="KW-0472">Membrane</keyword>
<evidence type="ECO:0008006" key="5">
    <source>
        <dbReference type="Google" id="ProtNLM"/>
    </source>
</evidence>
<feature type="transmembrane region" description="Helical" evidence="2">
    <location>
        <begin position="94"/>
        <end position="113"/>
    </location>
</feature>
<keyword evidence="2" id="KW-1133">Transmembrane helix</keyword>
<reference evidence="3 4" key="1">
    <citation type="submission" date="2019-04" db="EMBL/GenBank/DDBJ databases">
        <title>Rhodococcus oryzae sp. nov., a novel actinomycete isolated from rhizosphere soil of rice (Oryza sativa L.).</title>
        <authorList>
            <person name="Li C."/>
        </authorList>
    </citation>
    <scope>NUCLEOTIDE SEQUENCE [LARGE SCALE GENOMIC DNA]</scope>
    <source>
        <strain evidence="3 4">NEAU-CX67</strain>
    </source>
</reference>